<sequence>MIQYPTQKALQYVRTDHMDREEQLLTPIGMHVVPRTISLSIKDDRGSRQTVVNNTRLHKSYSESVDSGLESLKATQRYQNQNITSYIPSTLKKGNQNRRIISISIIDKILSDTNFSCNGSINDKCSISDLQETSILPCSSRMTISDEVLCMQDQPKDFTDTLINIPWIEADSDEDKSEGNSPIFEHHAVQEKLL</sequence>
<evidence type="ECO:0000313" key="1">
    <source>
        <dbReference type="EMBL" id="CAH1773046.1"/>
    </source>
</evidence>
<proteinExistence type="predicted"/>
<dbReference type="EMBL" id="CAIIXF020000001">
    <property type="protein sequence ID" value="CAH1773046.1"/>
    <property type="molecule type" value="Genomic_DNA"/>
</dbReference>
<dbReference type="AlphaFoldDB" id="A0A8J1UA85"/>
<protein>
    <submittedName>
        <fullName evidence="1">Uncharacterized protein</fullName>
    </submittedName>
</protein>
<accession>A0A8J1UA85</accession>
<gene>
    <name evidence="1" type="ORF">OFUS_LOCUS695</name>
</gene>
<comment type="caution">
    <text evidence="1">The sequence shown here is derived from an EMBL/GenBank/DDBJ whole genome shotgun (WGS) entry which is preliminary data.</text>
</comment>
<evidence type="ECO:0000313" key="2">
    <source>
        <dbReference type="Proteomes" id="UP000749559"/>
    </source>
</evidence>
<keyword evidence="2" id="KW-1185">Reference proteome</keyword>
<name>A0A8J1UA85_OWEFU</name>
<organism evidence="1 2">
    <name type="scientific">Owenia fusiformis</name>
    <name type="common">Polychaete worm</name>
    <dbReference type="NCBI Taxonomy" id="6347"/>
    <lineage>
        <taxon>Eukaryota</taxon>
        <taxon>Metazoa</taxon>
        <taxon>Spiralia</taxon>
        <taxon>Lophotrochozoa</taxon>
        <taxon>Annelida</taxon>
        <taxon>Polychaeta</taxon>
        <taxon>Sedentaria</taxon>
        <taxon>Canalipalpata</taxon>
        <taxon>Sabellida</taxon>
        <taxon>Oweniida</taxon>
        <taxon>Oweniidae</taxon>
        <taxon>Owenia</taxon>
    </lineage>
</organism>
<dbReference type="Proteomes" id="UP000749559">
    <property type="component" value="Unassembled WGS sequence"/>
</dbReference>
<reference evidence="1" key="1">
    <citation type="submission" date="2022-03" db="EMBL/GenBank/DDBJ databases">
        <authorList>
            <person name="Martin C."/>
        </authorList>
    </citation>
    <scope>NUCLEOTIDE SEQUENCE</scope>
</reference>